<organism evidence="2 3">
    <name type="scientific">Pristionchus pacificus</name>
    <name type="common">Parasitic nematode worm</name>
    <dbReference type="NCBI Taxonomy" id="54126"/>
    <lineage>
        <taxon>Eukaryota</taxon>
        <taxon>Metazoa</taxon>
        <taxon>Ecdysozoa</taxon>
        <taxon>Nematoda</taxon>
        <taxon>Chromadorea</taxon>
        <taxon>Rhabditida</taxon>
        <taxon>Rhabditina</taxon>
        <taxon>Diplogasteromorpha</taxon>
        <taxon>Diplogasteroidea</taxon>
        <taxon>Neodiplogasteridae</taxon>
        <taxon>Pristionchus</taxon>
    </lineage>
</organism>
<reference evidence="2" key="2">
    <citation type="submission" date="2022-06" db="UniProtKB">
        <authorList>
            <consortium name="EnsemblMetazoa"/>
        </authorList>
    </citation>
    <scope>IDENTIFICATION</scope>
    <source>
        <strain evidence="2">PS312</strain>
    </source>
</reference>
<protein>
    <submittedName>
        <fullName evidence="2">Uncharacterized protein</fullName>
    </submittedName>
</protein>
<keyword evidence="3" id="KW-1185">Reference proteome</keyword>
<feature type="compositionally biased region" description="Basic and acidic residues" evidence="1">
    <location>
        <begin position="237"/>
        <end position="248"/>
    </location>
</feature>
<dbReference type="EnsemblMetazoa" id="PPA40139.1">
    <property type="protein sequence ID" value="PPA40139.1"/>
    <property type="gene ID" value="WBGene00278508"/>
</dbReference>
<proteinExistence type="predicted"/>
<evidence type="ECO:0000313" key="2">
    <source>
        <dbReference type="EnsemblMetazoa" id="PPA40139.1"/>
    </source>
</evidence>
<feature type="region of interest" description="Disordered" evidence="1">
    <location>
        <begin position="237"/>
        <end position="262"/>
    </location>
</feature>
<dbReference type="OrthoDB" id="10583286at2759"/>
<name>A0A2A6BXN6_PRIPA</name>
<accession>A0A8R1UTT5</accession>
<accession>A0A2A6BXN6</accession>
<dbReference type="AlphaFoldDB" id="A0A2A6BXN6"/>
<evidence type="ECO:0000313" key="3">
    <source>
        <dbReference type="Proteomes" id="UP000005239"/>
    </source>
</evidence>
<evidence type="ECO:0000256" key="1">
    <source>
        <dbReference type="SAM" id="MobiDB-lite"/>
    </source>
</evidence>
<reference evidence="3" key="1">
    <citation type="journal article" date="2008" name="Nat. Genet.">
        <title>The Pristionchus pacificus genome provides a unique perspective on nematode lifestyle and parasitism.</title>
        <authorList>
            <person name="Dieterich C."/>
            <person name="Clifton S.W."/>
            <person name="Schuster L.N."/>
            <person name="Chinwalla A."/>
            <person name="Delehaunty K."/>
            <person name="Dinkelacker I."/>
            <person name="Fulton L."/>
            <person name="Fulton R."/>
            <person name="Godfrey J."/>
            <person name="Minx P."/>
            <person name="Mitreva M."/>
            <person name="Roeseler W."/>
            <person name="Tian H."/>
            <person name="Witte H."/>
            <person name="Yang S.P."/>
            <person name="Wilson R.K."/>
            <person name="Sommer R.J."/>
        </authorList>
    </citation>
    <scope>NUCLEOTIDE SEQUENCE [LARGE SCALE GENOMIC DNA]</scope>
    <source>
        <strain evidence="3">PS312</strain>
    </source>
</reference>
<dbReference type="Proteomes" id="UP000005239">
    <property type="component" value="Unassembled WGS sequence"/>
</dbReference>
<gene>
    <name evidence="2" type="primary">WBGene00278508</name>
</gene>
<sequence>MPSDVDFDGGDDKVARGELLSLIRSETADLRRSVDEVQVLVENVERRLNVNYVKVVNVCSKIVSPKTDWLSGIRKMFVEMDVLPSGDVERHVVSLDLATSRPKNNVYVLQMSDSLKKAVTTPSSDTRKKIADYCTKIGKGKDDVVRCFPRLTRVEESVRNKTRFYVDLLIRYQESINKKEFLVKLPGNGKLDRVIRESRIRDVNFKREFLSYEQVAEIVGSSTDLIDKQYEDQCKKKKDIASRKRTSNDVDGNPTKRRLPAN</sequence>